<keyword evidence="3" id="KW-1185">Reference proteome</keyword>
<reference evidence="2" key="1">
    <citation type="submission" date="2020-09" db="EMBL/GenBank/DDBJ databases">
        <title>Nocardioides sp. strain MJB4 16S ribosomal RNA gene Genome sequencing and assembly.</title>
        <authorList>
            <person name="Kim I."/>
        </authorList>
    </citation>
    <scope>NUCLEOTIDE SEQUENCE</scope>
    <source>
        <strain evidence="2">MJB4</strain>
    </source>
</reference>
<feature type="signal peptide" evidence="1">
    <location>
        <begin position="1"/>
        <end position="26"/>
    </location>
</feature>
<dbReference type="Proteomes" id="UP000616839">
    <property type="component" value="Unassembled WGS sequence"/>
</dbReference>
<name>A0A927K5B5_9ACTN</name>
<keyword evidence="1" id="KW-0732">Signal</keyword>
<comment type="caution">
    <text evidence="2">The sequence shown here is derived from an EMBL/GenBank/DDBJ whole genome shotgun (WGS) entry which is preliminary data.</text>
</comment>
<evidence type="ECO:0008006" key="4">
    <source>
        <dbReference type="Google" id="ProtNLM"/>
    </source>
</evidence>
<evidence type="ECO:0000256" key="1">
    <source>
        <dbReference type="SAM" id="SignalP"/>
    </source>
</evidence>
<dbReference type="RefSeq" id="WP_192139292.1">
    <property type="nucleotide sequence ID" value="NZ_JACYXZ010000001.1"/>
</dbReference>
<evidence type="ECO:0000313" key="2">
    <source>
        <dbReference type="EMBL" id="MBD8868000.1"/>
    </source>
</evidence>
<proteinExistence type="predicted"/>
<gene>
    <name evidence="2" type="ORF">IE331_00030</name>
</gene>
<feature type="chain" id="PRO_5037532000" description="DUF3298 domain-containing protein" evidence="1">
    <location>
        <begin position="27"/>
        <end position="338"/>
    </location>
</feature>
<dbReference type="AlphaFoldDB" id="A0A927K5B5"/>
<dbReference type="EMBL" id="JACYXZ010000001">
    <property type="protein sequence ID" value="MBD8868000.1"/>
    <property type="molecule type" value="Genomic_DNA"/>
</dbReference>
<sequence length="338" mass="36033">MRLARLPVLALLALLIPVGCTQTQPADEATAPPSADPTVAARLRLPAEGPTRPRQALSLVPESAEAVVLTDYDRLRARFGVEDLTSDSLVTDRLAFWEKAGREAVLLTEGLLRSEDSLLRLDYGFTQDDVAWEARFTGDDGPGWVLAFRPGQDMAEVRRAVDDGAGPLADAEVLPARRLVVSGTAEDGEPVWGYDAGWAPLVDDTAESTYLHDGCLDVNAALGPDADVEDQQQVADLVASLEPLDGFAVGFADDLATARFEADRIDLHRRADLSAAWPTAGQPAVADGFDDLQVADPKSGRLGLFVEEPRAAAALTLTGRLPFAVCDELTPLAEPTGL</sequence>
<accession>A0A927K5B5</accession>
<protein>
    <recommendedName>
        <fullName evidence="4">DUF3298 domain-containing protein</fullName>
    </recommendedName>
</protein>
<evidence type="ECO:0000313" key="3">
    <source>
        <dbReference type="Proteomes" id="UP000616839"/>
    </source>
</evidence>
<organism evidence="2 3">
    <name type="scientific">Nocardioides donggukensis</name>
    <dbReference type="NCBI Taxonomy" id="2774019"/>
    <lineage>
        <taxon>Bacteria</taxon>
        <taxon>Bacillati</taxon>
        <taxon>Actinomycetota</taxon>
        <taxon>Actinomycetes</taxon>
        <taxon>Propionibacteriales</taxon>
        <taxon>Nocardioidaceae</taxon>
        <taxon>Nocardioides</taxon>
    </lineage>
</organism>